<sequence length="1416" mass="144572">MGGGGSASQPQLLDPDRPRYHVHPPQGWMNDPNGPVFYKGRYHMFYQHLPNACEWAFGIVWGHAVSSDLVHWEHLPPALAPTPGTLDADGCFSGSCVLDSDGTPVLLYTGVRLRSNVEAGPLPPPEHDLGMVWVESQLAAVPEDPDDELLIRWRKIESPFLHLPPSDLQLTGWRDPFIFSTNTAAAPTPDGFQANGYSKEMRMLIGSGLKGKGGTALVYKSVSLLEGWELEGTLCEATNTETGVVWECPLLVPMDPVPHALRAPHKHVPPGWLVLGQSAGHANAAAAGGGEQPLGNSESAPAAFLKEVAAAAGAQHGGSTRDPALPRPRSALRLLALADGGAGAAPAPVPATAPAAALRPAAPAQEAAAANGGVSELDDFARTSSFSFNRAANEFAFTRDASVERQAGGGEHPANVLGAWGWQSGAGSITTSPRILTSPPPTAANDLQATPTAAMAAAVRAAAAAAEGAAAADLEAPSDAGLLPPGLRRTPVSGAKLDLLPAASLELWSHPNSTLASPAAQLSREGSLGFAQGGDALEGAGSQLIVESLLPPPPQQLPQLLVADSSASAGAGAGTGAGLLGGSAGYSNGRPGSGDNDDGDCSSSGDDDSGSSASLELGMADPDGQQHAQAEARSQQRQQAQQDEDRFAAAFSRVRNIRARKRSKERSAAQLASLAAASEASERAVAAAAAADAEGEAAGEEEEEEAGKAPARQWHFFTVSPDAPTNPVLYWMGHVPDTEKACFELDGAKGPFRLDLGDVLYAPNVCQDDKGRWLLWGWLQERRKVGSYNYAGCLTLPRVLHCTDDGRLIQAPIPELAELRQGPGWHQHSVRVTAEAAVKLHAPPGAHALDIELTIDRGSAYAAGLLFRSYEAEAEGGTALVYDWDRNSLEAIFNVPPNWQPQAAAAASVAGEEEHFDPALLLTPRPSVSNLASLAGLSRNASAIFSPEGFGFESPTASACTTPRTTATSVAGDFSTLLSPQRSGVAIAGSQRVPPLDLGIPGLPPPVEVEGEGSAPSSRLSGSITRGLDFRGMEFARSTLAGGASFLQHSLPRSLSSVPAGFLGAGGGGGSSAGGGGPAFPRSLPRSMSAVTPGFLGAAAGGAAASAFATTSGFLAASLPAGGGGLHRSVSDGRAVLGGITRIGNQPGQLASSLSRVGSLGGGGGSGFLSPQLRSPQPPPMLGQDTDADLDFLLDDLAAPMREAPAPVVEPRRVGGPLPQMHPGDVLHLRILVDHSCVEVYTGTGEVLSTRIYRGQAPEGITDAGISFIAFGGVAHVKHCAAYEMGSAWQPDKAADKAAAAAATTTAPTSAATSPNKAPSPAIRSPAAAARLSHGNSRVGSKAGSRSTSRAGSKVGSPMAAAAAGPAAFGGGGGQQQHDTTAAASAAAAAADALLDEMVMCISPHCSSTAMVGAFS</sequence>
<dbReference type="Pfam" id="PF08244">
    <property type="entry name" value="Glyco_hydro_32C"/>
    <property type="match status" value="1"/>
</dbReference>
<evidence type="ECO:0000256" key="1">
    <source>
        <dbReference type="ARBA" id="ARBA00009902"/>
    </source>
</evidence>
<evidence type="ECO:0000313" key="9">
    <source>
        <dbReference type="Proteomes" id="UP001055712"/>
    </source>
</evidence>
<dbReference type="InterPro" id="IPR013320">
    <property type="entry name" value="ConA-like_dom_sf"/>
</dbReference>
<dbReference type="PANTHER" id="PTHR43101:SF1">
    <property type="entry name" value="BETA-FRUCTOSIDASE"/>
    <property type="match status" value="1"/>
</dbReference>
<dbReference type="GO" id="GO:0005975">
    <property type="term" value="P:carbohydrate metabolic process"/>
    <property type="evidence" value="ECO:0007669"/>
    <property type="project" value="InterPro"/>
</dbReference>
<dbReference type="EMBL" id="SIDB01000007">
    <property type="protein sequence ID" value="KAI3430780.1"/>
    <property type="molecule type" value="Genomic_DNA"/>
</dbReference>
<keyword evidence="3" id="KW-0378">Hydrolase</keyword>
<dbReference type="Gene3D" id="2.60.120.560">
    <property type="entry name" value="Exo-inulinase, domain 1"/>
    <property type="match status" value="1"/>
</dbReference>
<proteinExistence type="inferred from homology"/>
<feature type="region of interest" description="Disordered" evidence="5">
    <location>
        <begin position="1"/>
        <end position="27"/>
    </location>
</feature>
<comment type="similarity">
    <text evidence="1">Belongs to the glycosyl hydrolase 32 family.</text>
</comment>
<dbReference type="SUPFAM" id="SSF49899">
    <property type="entry name" value="Concanavalin A-like lectins/glucanases"/>
    <property type="match status" value="1"/>
</dbReference>
<feature type="region of interest" description="Disordered" evidence="5">
    <location>
        <begin position="1306"/>
        <end position="1357"/>
    </location>
</feature>
<feature type="domain" description="Glycosyl hydrolase family 32 N-terminal" evidence="6">
    <location>
        <begin position="21"/>
        <end position="256"/>
    </location>
</feature>
<dbReference type="Gene3D" id="2.115.10.20">
    <property type="entry name" value="Glycosyl hydrolase domain, family 43"/>
    <property type="match status" value="2"/>
</dbReference>
<dbReference type="OrthoDB" id="202537at2759"/>
<dbReference type="InterPro" id="IPR013189">
    <property type="entry name" value="Glyco_hydro_32_C"/>
</dbReference>
<gene>
    <name evidence="8" type="ORF">D9Q98_009192</name>
</gene>
<feature type="compositionally biased region" description="Low complexity" evidence="5">
    <location>
        <begin position="1306"/>
        <end position="1331"/>
    </location>
</feature>
<evidence type="ECO:0000256" key="5">
    <source>
        <dbReference type="SAM" id="MobiDB-lite"/>
    </source>
</evidence>
<reference evidence="8" key="2">
    <citation type="submission" date="2020-11" db="EMBL/GenBank/DDBJ databases">
        <authorList>
            <person name="Cecchin M."/>
            <person name="Marcolungo L."/>
            <person name="Rossato M."/>
            <person name="Girolomoni L."/>
            <person name="Cosentino E."/>
            <person name="Cuine S."/>
            <person name="Li-Beisson Y."/>
            <person name="Delledonne M."/>
            <person name="Ballottari M."/>
        </authorList>
    </citation>
    <scope>NUCLEOTIDE SEQUENCE</scope>
    <source>
        <strain evidence="8">211/11P</strain>
        <tissue evidence="8">Whole cell</tissue>
    </source>
</reference>
<evidence type="ECO:0000256" key="4">
    <source>
        <dbReference type="ARBA" id="ARBA00023295"/>
    </source>
</evidence>
<dbReference type="PANTHER" id="PTHR43101">
    <property type="entry name" value="BETA-FRUCTOSIDASE"/>
    <property type="match status" value="1"/>
</dbReference>
<dbReference type="InterPro" id="IPR018053">
    <property type="entry name" value="Glyco_hydro_32_AS"/>
</dbReference>
<keyword evidence="9" id="KW-1185">Reference proteome</keyword>
<feature type="region of interest" description="Disordered" evidence="5">
    <location>
        <begin position="1165"/>
        <end position="1186"/>
    </location>
</feature>
<feature type="domain" description="Glycosyl hydrolase family 32 N-terminal" evidence="6">
    <location>
        <begin position="713"/>
        <end position="812"/>
    </location>
</feature>
<comment type="caution">
    <text evidence="8">The sequence shown here is derived from an EMBL/GenBank/DDBJ whole genome shotgun (WGS) entry which is preliminary data.</text>
</comment>
<evidence type="ECO:0000259" key="7">
    <source>
        <dbReference type="Pfam" id="PF08244"/>
    </source>
</evidence>
<protein>
    <recommendedName>
        <fullName evidence="2">beta-fructofuranosidase</fullName>
        <ecNumber evidence="2">3.2.1.26</ecNumber>
    </recommendedName>
</protein>
<name>A0A9D4YWW2_CHLVU</name>
<feature type="compositionally biased region" description="Acidic residues" evidence="5">
    <location>
        <begin position="595"/>
        <end position="609"/>
    </location>
</feature>
<reference evidence="8" key="1">
    <citation type="journal article" date="2019" name="Plant J.">
        <title>Chlorella vulgaris genome assembly and annotation reveals the molecular basis for metabolic acclimation to high light conditions.</title>
        <authorList>
            <person name="Cecchin M."/>
            <person name="Marcolungo L."/>
            <person name="Rossato M."/>
            <person name="Girolomoni L."/>
            <person name="Cosentino E."/>
            <person name="Cuine S."/>
            <person name="Li-Beisson Y."/>
            <person name="Delledonne M."/>
            <person name="Ballottari M."/>
        </authorList>
    </citation>
    <scope>NUCLEOTIDE SEQUENCE</scope>
    <source>
        <strain evidence="8">211/11P</strain>
    </source>
</reference>
<feature type="compositionally biased region" description="Polar residues" evidence="5">
    <location>
        <begin position="1334"/>
        <end position="1351"/>
    </location>
</feature>
<dbReference type="EC" id="3.2.1.26" evidence="2"/>
<dbReference type="Proteomes" id="UP001055712">
    <property type="component" value="Unassembled WGS sequence"/>
</dbReference>
<feature type="region of interest" description="Disordered" evidence="5">
    <location>
        <begin position="687"/>
        <end position="710"/>
    </location>
</feature>
<evidence type="ECO:0000256" key="2">
    <source>
        <dbReference type="ARBA" id="ARBA00012758"/>
    </source>
</evidence>
<accession>A0A9D4YWW2</accession>
<keyword evidence="4" id="KW-0326">Glycosidase</keyword>
<evidence type="ECO:0000259" key="6">
    <source>
        <dbReference type="Pfam" id="PF00251"/>
    </source>
</evidence>
<dbReference type="SMART" id="SM00640">
    <property type="entry name" value="Glyco_32"/>
    <property type="match status" value="1"/>
</dbReference>
<dbReference type="SUPFAM" id="SSF75005">
    <property type="entry name" value="Arabinanase/levansucrase/invertase"/>
    <property type="match status" value="2"/>
</dbReference>
<organism evidence="8 9">
    <name type="scientific">Chlorella vulgaris</name>
    <name type="common">Green alga</name>
    <dbReference type="NCBI Taxonomy" id="3077"/>
    <lineage>
        <taxon>Eukaryota</taxon>
        <taxon>Viridiplantae</taxon>
        <taxon>Chlorophyta</taxon>
        <taxon>core chlorophytes</taxon>
        <taxon>Trebouxiophyceae</taxon>
        <taxon>Chlorellales</taxon>
        <taxon>Chlorellaceae</taxon>
        <taxon>Chlorella clade</taxon>
        <taxon>Chlorella</taxon>
    </lineage>
</organism>
<feature type="compositionally biased region" description="Acidic residues" evidence="5">
    <location>
        <begin position="693"/>
        <end position="705"/>
    </location>
</feature>
<dbReference type="CDD" id="cd08996">
    <property type="entry name" value="GH32_FFase"/>
    <property type="match status" value="1"/>
</dbReference>
<dbReference type="InterPro" id="IPR013148">
    <property type="entry name" value="Glyco_hydro_32_N"/>
</dbReference>
<dbReference type="PROSITE" id="PS00609">
    <property type="entry name" value="GLYCOSYL_HYDROL_F32"/>
    <property type="match status" value="1"/>
</dbReference>
<evidence type="ECO:0000256" key="3">
    <source>
        <dbReference type="ARBA" id="ARBA00022801"/>
    </source>
</evidence>
<feature type="domain" description="Glycosyl hydrolase family 32 C-terminal" evidence="7">
    <location>
        <begin position="1225"/>
        <end position="1283"/>
    </location>
</feature>
<dbReference type="InterPro" id="IPR001362">
    <property type="entry name" value="Glyco_hydro_32"/>
</dbReference>
<feature type="compositionally biased region" description="Low complexity" evidence="5">
    <location>
        <begin position="625"/>
        <end position="641"/>
    </location>
</feature>
<dbReference type="InterPro" id="IPR023296">
    <property type="entry name" value="Glyco_hydro_beta-prop_sf"/>
</dbReference>
<dbReference type="InterPro" id="IPR051214">
    <property type="entry name" value="GH32_Enzymes"/>
</dbReference>
<evidence type="ECO:0000313" key="8">
    <source>
        <dbReference type="EMBL" id="KAI3430780.1"/>
    </source>
</evidence>
<feature type="region of interest" description="Disordered" evidence="5">
    <location>
        <begin position="584"/>
        <end position="646"/>
    </location>
</feature>
<dbReference type="GO" id="GO:0004564">
    <property type="term" value="F:beta-fructofuranosidase activity"/>
    <property type="evidence" value="ECO:0007669"/>
    <property type="project" value="UniProtKB-EC"/>
</dbReference>
<dbReference type="Pfam" id="PF00251">
    <property type="entry name" value="Glyco_hydro_32N"/>
    <property type="match status" value="2"/>
</dbReference>